<sequence>MNTFECTFADFDKVFSAECSMTRHAKLNDSVKFNALLCIASMCPKSFTRKGNHDTHVKMEEGLLCQLLFPTFKQDRQMPSPDHRPRPCYGLSTRKMTNCLWKSIWIFATTNSVQDRPIFPDSDIEDILKQKLTKVLFEEDIYQGRGKGRIPIYTYTHIYKYTESWDKLEEDTLPEKEDFYSTLTEENVKDDEYEHAKIVWRHFGCKTSSEYSKLYLKIDIMLLTDVFENIRDICMTTYNLDPAFYYTKPGFSFDCMLKYTKINLELLSDYDMLLKFERGIRGGLVQARFAMLDISKTKIYNYHYNVMRKHFKDNINLMYTDTDPLVYHIATRDFYADLLTRPGLL</sequence>
<dbReference type="PANTHER" id="PTHR31511:SF12">
    <property type="entry name" value="RHO TERMINATION FACTOR N-TERMINAL DOMAIN-CONTAINING PROTEIN"/>
    <property type="match status" value="1"/>
</dbReference>
<keyword evidence="2" id="KW-1185">Reference proteome</keyword>
<name>A0A5E4NMM8_9HEMI</name>
<organism evidence="1 2">
    <name type="scientific">Cinara cedri</name>
    <dbReference type="NCBI Taxonomy" id="506608"/>
    <lineage>
        <taxon>Eukaryota</taxon>
        <taxon>Metazoa</taxon>
        <taxon>Ecdysozoa</taxon>
        <taxon>Arthropoda</taxon>
        <taxon>Hexapoda</taxon>
        <taxon>Insecta</taxon>
        <taxon>Pterygota</taxon>
        <taxon>Neoptera</taxon>
        <taxon>Paraneoptera</taxon>
        <taxon>Hemiptera</taxon>
        <taxon>Sternorrhyncha</taxon>
        <taxon>Aphidomorpha</taxon>
        <taxon>Aphidoidea</taxon>
        <taxon>Aphididae</taxon>
        <taxon>Lachninae</taxon>
        <taxon>Cinara</taxon>
    </lineage>
</organism>
<dbReference type="PANTHER" id="PTHR31511">
    <property type="entry name" value="PROTEIN CBG23764"/>
    <property type="match status" value="1"/>
</dbReference>
<protein>
    <submittedName>
        <fullName evidence="1">Ribonuclease H-like domain</fullName>
    </submittedName>
</protein>
<gene>
    <name evidence="1" type="ORF">CINCED_3A022687</name>
</gene>
<evidence type="ECO:0000313" key="2">
    <source>
        <dbReference type="Proteomes" id="UP000325440"/>
    </source>
</evidence>
<dbReference type="EMBL" id="CABPRJ010002449">
    <property type="protein sequence ID" value="VVC46212.1"/>
    <property type="molecule type" value="Genomic_DNA"/>
</dbReference>
<evidence type="ECO:0000313" key="1">
    <source>
        <dbReference type="EMBL" id="VVC46212.1"/>
    </source>
</evidence>
<reference evidence="1 2" key="1">
    <citation type="submission" date="2019-08" db="EMBL/GenBank/DDBJ databases">
        <authorList>
            <person name="Alioto T."/>
            <person name="Alioto T."/>
            <person name="Gomez Garrido J."/>
        </authorList>
    </citation>
    <scope>NUCLEOTIDE SEQUENCE [LARGE SCALE GENOMIC DNA]</scope>
</reference>
<dbReference type="Proteomes" id="UP000325440">
    <property type="component" value="Unassembled WGS sequence"/>
</dbReference>
<accession>A0A5E4NMM8</accession>
<dbReference type="OrthoDB" id="6600976at2759"/>
<proteinExistence type="predicted"/>
<dbReference type="AlphaFoldDB" id="A0A5E4NMM8"/>